<organism evidence="3">
    <name type="scientific">candidate division WOR-3 bacterium</name>
    <dbReference type="NCBI Taxonomy" id="2052148"/>
    <lineage>
        <taxon>Bacteria</taxon>
        <taxon>Bacteria division WOR-3</taxon>
    </lineage>
</organism>
<dbReference type="EMBL" id="DTHJ01000010">
    <property type="protein sequence ID" value="HHS62095.1"/>
    <property type="molecule type" value="Genomic_DNA"/>
</dbReference>
<evidence type="ECO:0000256" key="1">
    <source>
        <dbReference type="SAM" id="MobiDB-lite"/>
    </source>
</evidence>
<dbReference type="NCBIfam" id="TIGR02098">
    <property type="entry name" value="MJ0042_CXXC"/>
    <property type="match status" value="1"/>
</dbReference>
<comment type="caution">
    <text evidence="3">The sequence shown here is derived from an EMBL/GenBank/DDBJ whole genome shotgun (WGS) entry which is preliminary data.</text>
</comment>
<feature type="compositionally biased region" description="Pro residues" evidence="1">
    <location>
        <begin position="93"/>
        <end position="111"/>
    </location>
</feature>
<dbReference type="InterPro" id="IPR011723">
    <property type="entry name" value="Znf/thioredoxin_put"/>
</dbReference>
<protein>
    <recommendedName>
        <fullName evidence="2">Zinc finger/thioredoxin putative domain-containing protein</fullName>
    </recommendedName>
</protein>
<feature type="region of interest" description="Disordered" evidence="1">
    <location>
        <begin position="41"/>
        <end position="136"/>
    </location>
</feature>
<sequence length="218" mass="24473">MIVECSSCHSKYNVDESKIPATGVKVKCPKCQNVILIKKEIPKPIPETPRVDFPPPPPKVEPPPAPKVEPPVPPEVEPPPTTKIETPKQVSVPEPPVSPPPETKIPEPPVVKSPDTSQVEVVSKPMPPPQPEMSEEDKKWHERARRLAKALASDLVLYNQEKVEQGLRDGTLVQLLGAEIKRSWEYYCQQIPKHIVENSDYFREQLNKIVGKGKEIFK</sequence>
<dbReference type="Pfam" id="PF13717">
    <property type="entry name" value="Zn_ribbon_4"/>
    <property type="match status" value="1"/>
</dbReference>
<evidence type="ECO:0000313" key="3">
    <source>
        <dbReference type="EMBL" id="HHS62095.1"/>
    </source>
</evidence>
<feature type="compositionally biased region" description="Low complexity" evidence="1">
    <location>
        <begin position="82"/>
        <end position="92"/>
    </location>
</feature>
<feature type="compositionally biased region" description="Pro residues" evidence="1">
    <location>
        <begin position="43"/>
        <end position="81"/>
    </location>
</feature>
<dbReference type="AlphaFoldDB" id="A0A7C6AFL9"/>
<feature type="domain" description="Zinc finger/thioredoxin putative" evidence="2">
    <location>
        <begin position="1"/>
        <end position="35"/>
    </location>
</feature>
<reference evidence="3" key="1">
    <citation type="journal article" date="2020" name="mSystems">
        <title>Genome- and Community-Level Interaction Insights into Carbon Utilization and Element Cycling Functions of Hydrothermarchaeota in Hydrothermal Sediment.</title>
        <authorList>
            <person name="Zhou Z."/>
            <person name="Liu Y."/>
            <person name="Xu W."/>
            <person name="Pan J."/>
            <person name="Luo Z.H."/>
            <person name="Li M."/>
        </authorList>
    </citation>
    <scope>NUCLEOTIDE SEQUENCE [LARGE SCALE GENOMIC DNA]</scope>
    <source>
        <strain evidence="3">SpSt-783</strain>
    </source>
</reference>
<accession>A0A7C6AFL9</accession>
<name>A0A7C6AFL9_UNCW3</name>
<evidence type="ECO:0000259" key="2">
    <source>
        <dbReference type="Pfam" id="PF13717"/>
    </source>
</evidence>
<gene>
    <name evidence="3" type="ORF">ENV70_00560</name>
</gene>
<proteinExistence type="predicted"/>